<organism evidence="1 2">
    <name type="scientific">Myxococcus xanthus (strain DK1622)</name>
    <dbReference type="NCBI Taxonomy" id="246197"/>
    <lineage>
        <taxon>Bacteria</taxon>
        <taxon>Pseudomonadati</taxon>
        <taxon>Myxococcota</taxon>
        <taxon>Myxococcia</taxon>
        <taxon>Myxococcales</taxon>
        <taxon>Cystobacterineae</taxon>
        <taxon>Myxococcaceae</taxon>
        <taxon>Myxococcus</taxon>
    </lineage>
</organism>
<keyword evidence="2" id="KW-1185">Reference proteome</keyword>
<dbReference type="KEGG" id="mxa:MXAN_1626"/>
<dbReference type="EnsemblBacteria" id="ABF86492">
    <property type="protein sequence ID" value="ABF86492"/>
    <property type="gene ID" value="MXAN_1626"/>
</dbReference>
<dbReference type="STRING" id="246197.MXAN_1626"/>
<protein>
    <submittedName>
        <fullName evidence="1">Uncharacterized protein</fullName>
    </submittedName>
</protein>
<accession>Q1DBU5</accession>
<dbReference type="EMBL" id="CP000113">
    <property type="protein sequence ID" value="ABF86492.1"/>
    <property type="molecule type" value="Genomic_DNA"/>
</dbReference>
<proteinExistence type="predicted"/>
<dbReference type="RefSeq" id="WP_011551737.1">
    <property type="nucleotide sequence ID" value="NC_008095.1"/>
</dbReference>
<name>Q1DBU5_MYXXD</name>
<dbReference type="Proteomes" id="UP000002402">
    <property type="component" value="Chromosome"/>
</dbReference>
<dbReference type="OrthoDB" id="5382104at2"/>
<dbReference type="GeneID" id="41359071"/>
<evidence type="ECO:0000313" key="1">
    <source>
        <dbReference type="EMBL" id="ABF86492.1"/>
    </source>
</evidence>
<sequence>MSLLDDLLKKGSLHTPCGTAARRAALKAKLTNSGATEVVSGDLKLSEGDDRVLEASRVVVKGNLVLEDQSRLLVAGDLEVEGSIIHEGFDYALLFTGGALSAKNLLFHGELVSLGPITVQQVAWTYYNDYSTYSDSLKARIVVAADRFDAVDDVQADHHFNGHPSDIREALAKQLSADVVDADGDWSYEEIAKHLLRGRALLR</sequence>
<dbReference type="HOGENOM" id="CLU_1341384_0_0_7"/>
<evidence type="ECO:0000313" key="2">
    <source>
        <dbReference type="Proteomes" id="UP000002402"/>
    </source>
</evidence>
<reference evidence="1 2" key="1">
    <citation type="journal article" date="2006" name="Proc. Natl. Acad. Sci. U.S.A.">
        <title>Evolution of sensory complexity recorded in a myxobacterial genome.</title>
        <authorList>
            <person name="Goldman B.S."/>
            <person name="Nierman W.C."/>
            <person name="Kaiser D."/>
            <person name="Slater S.C."/>
            <person name="Durkin A.S."/>
            <person name="Eisen J.A."/>
            <person name="Ronning C.M."/>
            <person name="Barbazuk W.B."/>
            <person name="Blanchard M."/>
            <person name="Field C."/>
            <person name="Halling C."/>
            <person name="Hinkle G."/>
            <person name="Iartchuk O."/>
            <person name="Kim H.S."/>
            <person name="Mackenzie C."/>
            <person name="Madupu R."/>
            <person name="Miller N."/>
            <person name="Shvartsbeyn A."/>
            <person name="Sullivan S.A."/>
            <person name="Vaudin M."/>
            <person name="Wiegand R."/>
            <person name="Kaplan H.B."/>
        </authorList>
    </citation>
    <scope>NUCLEOTIDE SEQUENCE [LARGE SCALE GENOMIC DNA]</scope>
    <source>
        <strain evidence="2">DK1622</strain>
    </source>
</reference>
<gene>
    <name evidence="1" type="ordered locus">MXAN_1626</name>
</gene>
<dbReference type="AlphaFoldDB" id="Q1DBU5"/>